<dbReference type="PANTHER" id="PTHR32063">
    <property type="match status" value="1"/>
</dbReference>
<dbReference type="OrthoDB" id="9757876at2"/>
<feature type="transmembrane region" description="Helical" evidence="1">
    <location>
        <begin position="429"/>
        <end position="452"/>
    </location>
</feature>
<sequence>MTQWFVSNTRLLAMAIVLICVAGIASYQALPRMEDPILTARFAVITTTYPGGTPGRVESLVSKPIERELIDIKEIAELTSMSRAGVSVLVVELNDHLDRESVANAWGLVRERLNAASGRLPTMASKPELEELDAKAHAMLLAIRWDLEEPPSYSILRRLAKRLQERMDLIQGTEKTSLSGDPGEEIIIEIDRQRANSLGLDANQLATMIANNDTKMPAGRLQGSRSAMALEITGNLETKTRISQIPIRQTSGTIVQLGDIATVTRAIPDPAPSKALTSGRPAVVVGVHLRDDYRIDHWHRDAQKVIREFENELPAGITVETIFDQYPYVQSRFDSLRVNFLTGLISVVICTGIWMNVRSAILVGIMLPLNCLFVLPILLIFDIPLHQMSVSGLVIAMGMLVDNAIVVVDKIGHRVGRGLSVRDAAIEGSRYLAIPLLGATLTTVLSFAPIALMPGSTGEFVGSIAQVTIISVGLSYLLSLTVIPGLSLFLLKPDRRKNNPITNPFGRSTQAYRFVLSHLMRFPLLGAALPASIALYGLYLGLNLQDQFFPPADRNQFHIEVDLAANASTQETEQLAQQLRDVMLKDHGVDDVHWFIGESAPLFYYNVASVRSNQPSYAQAIVTCPTPDMAKQAMLRLQPILSDRFPQATISVRQLEQGPPFTAPIEVRLTGPEVDTLQELAADVRGVLARTPGITHTRCEIDEVLAKGEIQVDQTASYSAGYDLTAIARALNGTLDGTVGGSIIEGSESIPVRVRIAKHQRGDLNQIISTEVQPDRIDNETSAISLSAITSIGLAADVASITRIDQARTAEVLGYLPAGVLPSIVQSDFQRRLDQSGFAVPAGYSLTFLGSAGEQEQAIGNLGVYAVIMATSLVGVLVLSMNSFRFALLIGVVCLLSTGFSLLSLAWLGLPFGFMAIVGLVGMLGVAVNDSMLILKSLSLDPQARGGCRSRIIEVVTENSRHVVVTSVTTIAGFFPLYWSGGEFWPPTAVCVAMGVFGSTILALFFVPCCYLLLLRTPESDIAISGSNQS</sequence>
<feature type="transmembrane region" description="Helical" evidence="1">
    <location>
        <begin position="12"/>
        <end position="30"/>
    </location>
</feature>
<dbReference type="EMBL" id="SJPM01000010">
    <property type="protein sequence ID" value="TWT93117.1"/>
    <property type="molecule type" value="Genomic_DNA"/>
</dbReference>
<dbReference type="AlphaFoldDB" id="A0A5C6A1B5"/>
<evidence type="ECO:0000256" key="1">
    <source>
        <dbReference type="SAM" id="Phobius"/>
    </source>
</evidence>
<feature type="transmembrane region" description="Helical" evidence="1">
    <location>
        <begin position="914"/>
        <end position="935"/>
    </location>
</feature>
<dbReference type="InterPro" id="IPR027463">
    <property type="entry name" value="AcrB_DN_DC_subdom"/>
</dbReference>
<feature type="transmembrane region" description="Helical" evidence="1">
    <location>
        <begin position="361"/>
        <end position="381"/>
    </location>
</feature>
<feature type="transmembrane region" description="Helical" evidence="1">
    <location>
        <begin position="985"/>
        <end position="1014"/>
    </location>
</feature>
<keyword evidence="1" id="KW-0812">Transmembrane</keyword>
<keyword evidence="1" id="KW-1133">Transmembrane helix</keyword>
<gene>
    <name evidence="2" type="primary">mdtC</name>
    <name evidence="2" type="ORF">Pla100_44340</name>
</gene>
<keyword evidence="3" id="KW-1185">Reference proteome</keyword>
<organism evidence="2 3">
    <name type="scientific">Neorhodopirellula pilleata</name>
    <dbReference type="NCBI Taxonomy" id="2714738"/>
    <lineage>
        <taxon>Bacteria</taxon>
        <taxon>Pseudomonadati</taxon>
        <taxon>Planctomycetota</taxon>
        <taxon>Planctomycetia</taxon>
        <taxon>Pirellulales</taxon>
        <taxon>Pirellulaceae</taxon>
        <taxon>Neorhodopirellula</taxon>
    </lineage>
</organism>
<evidence type="ECO:0000313" key="3">
    <source>
        <dbReference type="Proteomes" id="UP000316213"/>
    </source>
</evidence>
<dbReference type="Pfam" id="PF00873">
    <property type="entry name" value="ACR_tran"/>
    <property type="match status" value="1"/>
</dbReference>
<feature type="transmembrane region" description="Helical" evidence="1">
    <location>
        <begin position="862"/>
        <end position="879"/>
    </location>
</feature>
<feature type="transmembrane region" description="Helical" evidence="1">
    <location>
        <begin position="522"/>
        <end position="542"/>
    </location>
</feature>
<feature type="transmembrane region" description="Helical" evidence="1">
    <location>
        <begin position="387"/>
        <end position="408"/>
    </location>
</feature>
<feature type="transmembrane region" description="Helical" evidence="1">
    <location>
        <begin position="886"/>
        <end position="908"/>
    </location>
</feature>
<evidence type="ECO:0000313" key="2">
    <source>
        <dbReference type="EMBL" id="TWT93117.1"/>
    </source>
</evidence>
<dbReference type="SUPFAM" id="SSF82714">
    <property type="entry name" value="Multidrug efflux transporter AcrB TolC docking domain, DN and DC subdomains"/>
    <property type="match status" value="1"/>
</dbReference>
<dbReference type="Gene3D" id="1.20.1640.10">
    <property type="entry name" value="Multidrug efflux transporter AcrB transmembrane domain"/>
    <property type="match status" value="2"/>
</dbReference>
<accession>A0A5C6A1B5</accession>
<comment type="caution">
    <text evidence="2">The sequence shown here is derived from an EMBL/GenBank/DDBJ whole genome shotgun (WGS) entry which is preliminary data.</text>
</comment>
<protein>
    <submittedName>
        <fullName evidence="2">Multidrug resistance protein MdtC</fullName>
    </submittedName>
</protein>
<keyword evidence="1" id="KW-0472">Membrane</keyword>
<feature type="transmembrane region" description="Helical" evidence="1">
    <location>
        <begin position="336"/>
        <end position="354"/>
    </location>
</feature>
<dbReference type="PANTHER" id="PTHR32063:SF18">
    <property type="entry name" value="CATION EFFLUX SYSTEM PROTEIN"/>
    <property type="match status" value="1"/>
</dbReference>
<dbReference type="GO" id="GO:0042910">
    <property type="term" value="F:xenobiotic transmembrane transporter activity"/>
    <property type="evidence" value="ECO:0007669"/>
    <property type="project" value="TreeGrafter"/>
</dbReference>
<dbReference type="Gene3D" id="3.30.2090.10">
    <property type="entry name" value="Multidrug efflux transporter AcrB TolC docking domain, DN and DC subdomains"/>
    <property type="match status" value="2"/>
</dbReference>
<feature type="transmembrane region" description="Helical" evidence="1">
    <location>
        <begin position="959"/>
        <end position="979"/>
    </location>
</feature>
<reference evidence="2 3" key="1">
    <citation type="submission" date="2019-02" db="EMBL/GenBank/DDBJ databases">
        <title>Deep-cultivation of Planctomycetes and their phenomic and genomic characterization uncovers novel biology.</title>
        <authorList>
            <person name="Wiegand S."/>
            <person name="Jogler M."/>
            <person name="Boedeker C."/>
            <person name="Pinto D."/>
            <person name="Vollmers J."/>
            <person name="Rivas-Marin E."/>
            <person name="Kohn T."/>
            <person name="Peeters S.H."/>
            <person name="Heuer A."/>
            <person name="Rast P."/>
            <person name="Oberbeckmann S."/>
            <person name="Bunk B."/>
            <person name="Jeske O."/>
            <person name="Meyerdierks A."/>
            <person name="Storesund J.E."/>
            <person name="Kallscheuer N."/>
            <person name="Luecker S."/>
            <person name="Lage O.M."/>
            <person name="Pohl T."/>
            <person name="Merkel B.J."/>
            <person name="Hornburger P."/>
            <person name="Mueller R.-W."/>
            <person name="Bruemmer F."/>
            <person name="Labrenz M."/>
            <person name="Spormann A.M."/>
            <person name="Op Den Camp H."/>
            <person name="Overmann J."/>
            <person name="Amann R."/>
            <person name="Jetten M.S.M."/>
            <person name="Mascher T."/>
            <person name="Medema M.H."/>
            <person name="Devos D.P."/>
            <person name="Kaster A.-K."/>
            <person name="Ovreas L."/>
            <person name="Rohde M."/>
            <person name="Galperin M.Y."/>
            <person name="Jogler C."/>
        </authorList>
    </citation>
    <scope>NUCLEOTIDE SEQUENCE [LARGE SCALE GENOMIC DNA]</scope>
    <source>
        <strain evidence="2 3">Pla100</strain>
    </source>
</reference>
<dbReference type="RefSeq" id="WP_146579937.1">
    <property type="nucleotide sequence ID" value="NZ_SJPM01000010.1"/>
</dbReference>
<dbReference type="GO" id="GO:0005886">
    <property type="term" value="C:plasma membrane"/>
    <property type="evidence" value="ECO:0007669"/>
    <property type="project" value="TreeGrafter"/>
</dbReference>
<feature type="transmembrane region" description="Helical" evidence="1">
    <location>
        <begin position="464"/>
        <end position="491"/>
    </location>
</feature>
<dbReference type="SUPFAM" id="SSF82693">
    <property type="entry name" value="Multidrug efflux transporter AcrB pore domain, PN1, PN2, PC1 and PC2 subdomains"/>
    <property type="match status" value="2"/>
</dbReference>
<dbReference type="Gene3D" id="3.30.70.1430">
    <property type="entry name" value="Multidrug efflux transporter AcrB pore domain"/>
    <property type="match status" value="2"/>
</dbReference>
<proteinExistence type="predicted"/>
<name>A0A5C6A1B5_9BACT</name>
<dbReference type="PRINTS" id="PR00702">
    <property type="entry name" value="ACRIFLAVINRP"/>
</dbReference>
<dbReference type="InterPro" id="IPR001036">
    <property type="entry name" value="Acrflvin-R"/>
</dbReference>
<dbReference type="Gene3D" id="3.30.70.1440">
    <property type="entry name" value="Multidrug efflux transporter AcrB pore domain"/>
    <property type="match status" value="1"/>
</dbReference>
<dbReference type="Gene3D" id="3.30.70.1320">
    <property type="entry name" value="Multidrug efflux transporter AcrB pore domain like"/>
    <property type="match status" value="1"/>
</dbReference>
<dbReference type="SUPFAM" id="SSF82866">
    <property type="entry name" value="Multidrug efflux transporter AcrB transmembrane domain"/>
    <property type="match status" value="2"/>
</dbReference>
<dbReference type="Proteomes" id="UP000316213">
    <property type="component" value="Unassembled WGS sequence"/>
</dbReference>